<dbReference type="Proteomes" id="UP000693672">
    <property type="component" value="Unassembled WGS sequence"/>
</dbReference>
<dbReference type="AlphaFoldDB" id="A0A916K8B7"/>
<dbReference type="Pfam" id="PF05621">
    <property type="entry name" value="TniB"/>
    <property type="match status" value="1"/>
</dbReference>
<reference evidence="1" key="1">
    <citation type="submission" date="2021-06" db="EMBL/GenBank/DDBJ databases">
        <authorList>
            <person name="Criscuolo A."/>
        </authorList>
    </citation>
    <scope>NUCLEOTIDE SEQUENCE</scope>
    <source>
        <strain evidence="1">CIP111600</strain>
    </source>
</reference>
<evidence type="ECO:0000313" key="2">
    <source>
        <dbReference type="Proteomes" id="UP000693672"/>
    </source>
</evidence>
<protein>
    <recommendedName>
        <fullName evidence="3">Transposase</fullName>
    </recommendedName>
</protein>
<keyword evidence="2" id="KW-1185">Reference proteome</keyword>
<dbReference type="EMBL" id="CAJVAS010000082">
    <property type="protein sequence ID" value="CAG7652910.1"/>
    <property type="molecule type" value="Genomic_DNA"/>
</dbReference>
<gene>
    <name evidence="1" type="ORF">PAESOLCIP111_06669</name>
</gene>
<dbReference type="RefSeq" id="WP_218096310.1">
    <property type="nucleotide sequence ID" value="NZ_CAJVAS010000082.1"/>
</dbReference>
<dbReference type="InterPro" id="IPR008868">
    <property type="entry name" value="TniB"/>
</dbReference>
<accession>A0A916K8B7</accession>
<organism evidence="1 2">
    <name type="scientific">Paenibacillus solanacearum</name>
    <dbReference type="NCBI Taxonomy" id="2048548"/>
    <lineage>
        <taxon>Bacteria</taxon>
        <taxon>Bacillati</taxon>
        <taxon>Bacillota</taxon>
        <taxon>Bacilli</taxon>
        <taxon>Bacillales</taxon>
        <taxon>Paenibacillaceae</taxon>
        <taxon>Paenibacillus</taxon>
    </lineage>
</organism>
<proteinExistence type="predicted"/>
<name>A0A916K8B7_9BACL</name>
<evidence type="ECO:0008006" key="3">
    <source>
        <dbReference type="Google" id="ProtNLM"/>
    </source>
</evidence>
<evidence type="ECO:0000313" key="1">
    <source>
        <dbReference type="EMBL" id="CAG7652910.1"/>
    </source>
</evidence>
<comment type="caution">
    <text evidence="1">The sequence shown here is derived from an EMBL/GenBank/DDBJ whole genome shotgun (WGS) entry which is preliminary data.</text>
</comment>
<sequence>MDKHTFSRLGGSAINEIELQERLLMLDQIVVHHQRFLDLYQVIQDCHIFKKGAAILGETGAGKSTLFKTYESRYPKETKVKTVNNHKIEYDIVPVLRVELDSNSKPQNVASKMLQKLGDPFYDKGTEKQLTSRVKEHIKDAEVELLIIDELQHLIDTDTQRVIRKAADWLKQLLNDLNLPIIFGGIMEDAKRIFASNKQLDERFPYKPTFYGFKYVTEEQKKEFRGFLKSIDYQLPLAEHSSIYDPYLSEKIYYATLGIPRTLSHLLHHSVKTALKAGKDKLDERDLQYGFSLLSLETRPKVVNPFHGKAFDLKVALEKEKEKPSKN</sequence>